<accession>A0A8J8WAC4</accession>
<name>A0A8J8WAC4_CHIOP</name>
<evidence type="ECO:0000313" key="3">
    <source>
        <dbReference type="Proteomes" id="UP000770661"/>
    </source>
</evidence>
<evidence type="ECO:0000313" key="2">
    <source>
        <dbReference type="EMBL" id="KAG0696907.1"/>
    </source>
</evidence>
<comment type="caution">
    <text evidence="2">The sequence shown here is derived from an EMBL/GenBank/DDBJ whole genome shotgun (WGS) entry which is preliminary data.</text>
</comment>
<proteinExistence type="predicted"/>
<keyword evidence="3" id="KW-1185">Reference proteome</keyword>
<dbReference type="Proteomes" id="UP000770661">
    <property type="component" value="Unassembled WGS sequence"/>
</dbReference>
<evidence type="ECO:0000256" key="1">
    <source>
        <dbReference type="SAM" id="MobiDB-lite"/>
    </source>
</evidence>
<dbReference type="EMBL" id="JACEEZ010025849">
    <property type="protein sequence ID" value="KAG0696907.1"/>
    <property type="molecule type" value="Genomic_DNA"/>
</dbReference>
<feature type="region of interest" description="Disordered" evidence="1">
    <location>
        <begin position="99"/>
        <end position="141"/>
    </location>
</feature>
<organism evidence="2 3">
    <name type="scientific">Chionoecetes opilio</name>
    <name type="common">Atlantic snow crab</name>
    <name type="synonym">Cancer opilio</name>
    <dbReference type="NCBI Taxonomy" id="41210"/>
    <lineage>
        <taxon>Eukaryota</taxon>
        <taxon>Metazoa</taxon>
        <taxon>Ecdysozoa</taxon>
        <taxon>Arthropoda</taxon>
        <taxon>Crustacea</taxon>
        <taxon>Multicrustacea</taxon>
        <taxon>Malacostraca</taxon>
        <taxon>Eumalacostraca</taxon>
        <taxon>Eucarida</taxon>
        <taxon>Decapoda</taxon>
        <taxon>Pleocyemata</taxon>
        <taxon>Brachyura</taxon>
        <taxon>Eubrachyura</taxon>
        <taxon>Majoidea</taxon>
        <taxon>Majidae</taxon>
        <taxon>Chionoecetes</taxon>
    </lineage>
</organism>
<dbReference type="AlphaFoldDB" id="A0A8J8WAC4"/>
<protein>
    <submittedName>
        <fullName evidence="2">Uncharacterized protein</fullName>
    </submittedName>
</protein>
<sequence>MLGSGGLFIRMTWPGECLAMEAERWGRETGARSPTSRAGHFPPPNMEVDNSWLPRRSSHEKASVEKLLRQGIAMAPSRPGSSQRTRNFVEPAGCPLGVNTAGARTPSEGLQAQECFGGGGQRRGERGVGRDNFCQRASSIH</sequence>
<feature type="region of interest" description="Disordered" evidence="1">
    <location>
        <begin position="30"/>
        <end position="59"/>
    </location>
</feature>
<reference evidence="2" key="1">
    <citation type="submission" date="2020-07" db="EMBL/GenBank/DDBJ databases">
        <title>The High-quality genome of the commercially important snow crab, Chionoecetes opilio.</title>
        <authorList>
            <person name="Jeong J.-H."/>
            <person name="Ryu S."/>
        </authorList>
    </citation>
    <scope>NUCLEOTIDE SEQUENCE</scope>
    <source>
        <strain evidence="2">MADBK_172401_WGS</strain>
        <tissue evidence="2">Digestive gland</tissue>
    </source>
</reference>
<gene>
    <name evidence="2" type="ORF">GWK47_000247</name>
</gene>